<keyword evidence="2" id="KW-0479">Metal-binding</keyword>
<sequence length="736" mass="81118">MTSYPGAALSSACKTFPDNYFLQEEFFGVRCDHRKPVCSGCEKHGEECVWPERRKNSTRREKRLYQNIVTRLAQMEHFVQELQGKEPARTSSSPRRRPSAPDSSSAGDVPKLPAGIPAGPTPTSYSISPEQTTRSTPSPASSSPRAARLYYSGAASEGTIGMAGLTTSSPGAMLFDCRPDRPLQKGSSSLFSIEGIAKIDALVGDARFSDAVQVLYRRIGSAAPRRSIDYAASERDYPFPTNDVVIRCVNGFFQTVNRGYMVLQESEVRIAVQAYLYGRPPPGIGWRMALNVVLLHSLRKQDWISNSREHEKYLHNALALIPHAILQTPNPMTIGALLSLTSYFTFTGENHIAVSILALAAQFILLAGYHNPNHPCALADDLRDDPEARLHRRRLFWTAYVLDHGLMLLIGKPPLIADEFLLDLPDECPPDSYGVYFFPGDVALSYFRERVRLARIQGRVYSRLYSNRGGTTAAALESEIALLDAELQEWREGIPELARPAEESLGLNGAEMSDGDLRRFLSLSILHFSYFQLVVAVHSAAFRLPPPEDEDEAEGVRPSVALCVNAARAAISLLRYQQLQHPFTIYLLYQVAWSVDILFVNILENRTSPEAHCDLALLRTVLDYFETLDPRREQVASYHVVKALYEVASSVVADGSPGSSTGEAMTPECASVFSSMGVNVPTDPSSVMSPELDMGGYWGNISFSGHDWLSSGFLQTTDMNIPMGSTYTGPVVGGRG</sequence>
<dbReference type="GO" id="GO:0006351">
    <property type="term" value="P:DNA-templated transcription"/>
    <property type="evidence" value="ECO:0007669"/>
    <property type="project" value="InterPro"/>
</dbReference>
<keyword evidence="10" id="KW-1185">Reference proteome</keyword>
<evidence type="ECO:0000256" key="5">
    <source>
        <dbReference type="ARBA" id="ARBA00023163"/>
    </source>
</evidence>
<dbReference type="Proteomes" id="UP000639643">
    <property type="component" value="Unassembled WGS sequence"/>
</dbReference>
<dbReference type="SMART" id="SM00906">
    <property type="entry name" value="Fungal_trans"/>
    <property type="match status" value="1"/>
</dbReference>
<evidence type="ECO:0000256" key="3">
    <source>
        <dbReference type="ARBA" id="ARBA00023015"/>
    </source>
</evidence>
<accession>A0A8H6NFJ6</accession>
<dbReference type="AlphaFoldDB" id="A0A8H6NFJ6"/>
<protein>
    <submittedName>
        <fullName evidence="9">Fungal specific transcription factor</fullName>
    </submittedName>
</protein>
<evidence type="ECO:0000256" key="4">
    <source>
        <dbReference type="ARBA" id="ARBA00023125"/>
    </source>
</evidence>
<dbReference type="InterPro" id="IPR001138">
    <property type="entry name" value="Zn2Cys6_DnaBD"/>
</dbReference>
<dbReference type="CDD" id="cd12148">
    <property type="entry name" value="fungal_TF_MHR"/>
    <property type="match status" value="1"/>
</dbReference>
<evidence type="ECO:0000256" key="7">
    <source>
        <dbReference type="SAM" id="MobiDB-lite"/>
    </source>
</evidence>
<keyword evidence="5" id="KW-0804">Transcription</keyword>
<dbReference type="PANTHER" id="PTHR46910">
    <property type="entry name" value="TRANSCRIPTION FACTOR PDR1"/>
    <property type="match status" value="1"/>
</dbReference>
<feature type="domain" description="Xylanolytic transcriptional activator regulatory" evidence="8">
    <location>
        <begin position="353"/>
        <end position="431"/>
    </location>
</feature>
<gene>
    <name evidence="9" type="ORF">CMUS01_07609</name>
</gene>
<dbReference type="EMBL" id="WIGM01000277">
    <property type="protein sequence ID" value="KAF6830765.1"/>
    <property type="molecule type" value="Genomic_DNA"/>
</dbReference>
<comment type="caution">
    <text evidence="9">The sequence shown here is derived from an EMBL/GenBank/DDBJ whole genome shotgun (WGS) entry which is preliminary data.</text>
</comment>
<feature type="compositionally biased region" description="Low complexity" evidence="7">
    <location>
        <begin position="132"/>
        <end position="145"/>
    </location>
</feature>
<dbReference type="InterPro" id="IPR050987">
    <property type="entry name" value="AtrR-like"/>
</dbReference>
<proteinExistence type="predicted"/>
<evidence type="ECO:0000256" key="1">
    <source>
        <dbReference type="ARBA" id="ARBA00004123"/>
    </source>
</evidence>
<evidence type="ECO:0000259" key="8">
    <source>
        <dbReference type="SMART" id="SM00906"/>
    </source>
</evidence>
<dbReference type="CDD" id="cd00067">
    <property type="entry name" value="GAL4"/>
    <property type="match status" value="1"/>
</dbReference>
<feature type="region of interest" description="Disordered" evidence="7">
    <location>
        <begin position="82"/>
        <end position="145"/>
    </location>
</feature>
<organism evidence="9 10">
    <name type="scientific">Colletotrichum musicola</name>
    <dbReference type="NCBI Taxonomy" id="2175873"/>
    <lineage>
        <taxon>Eukaryota</taxon>
        <taxon>Fungi</taxon>
        <taxon>Dikarya</taxon>
        <taxon>Ascomycota</taxon>
        <taxon>Pezizomycotina</taxon>
        <taxon>Sordariomycetes</taxon>
        <taxon>Hypocreomycetidae</taxon>
        <taxon>Glomerellales</taxon>
        <taxon>Glomerellaceae</taxon>
        <taxon>Colletotrichum</taxon>
        <taxon>Colletotrichum orchidearum species complex</taxon>
    </lineage>
</organism>
<dbReference type="GO" id="GO:0005634">
    <property type="term" value="C:nucleus"/>
    <property type="evidence" value="ECO:0007669"/>
    <property type="project" value="UniProtKB-SubCell"/>
</dbReference>
<dbReference type="PANTHER" id="PTHR46910:SF37">
    <property type="entry name" value="ZN(II)2CYS6 TRANSCRIPTION FACTOR (EUROFUNG)"/>
    <property type="match status" value="1"/>
</dbReference>
<evidence type="ECO:0000256" key="6">
    <source>
        <dbReference type="ARBA" id="ARBA00023242"/>
    </source>
</evidence>
<evidence type="ECO:0000256" key="2">
    <source>
        <dbReference type="ARBA" id="ARBA00022723"/>
    </source>
</evidence>
<dbReference type="InterPro" id="IPR007219">
    <property type="entry name" value="XnlR_reg_dom"/>
</dbReference>
<feature type="compositionally biased region" description="Polar residues" evidence="7">
    <location>
        <begin position="121"/>
        <end position="131"/>
    </location>
</feature>
<dbReference type="GO" id="GO:0003677">
    <property type="term" value="F:DNA binding"/>
    <property type="evidence" value="ECO:0007669"/>
    <property type="project" value="UniProtKB-KW"/>
</dbReference>
<dbReference type="GO" id="GO:0000981">
    <property type="term" value="F:DNA-binding transcription factor activity, RNA polymerase II-specific"/>
    <property type="evidence" value="ECO:0007669"/>
    <property type="project" value="InterPro"/>
</dbReference>
<dbReference type="OrthoDB" id="4116913at2759"/>
<dbReference type="GO" id="GO:0008270">
    <property type="term" value="F:zinc ion binding"/>
    <property type="evidence" value="ECO:0007669"/>
    <property type="project" value="InterPro"/>
</dbReference>
<evidence type="ECO:0000313" key="9">
    <source>
        <dbReference type="EMBL" id="KAF6830765.1"/>
    </source>
</evidence>
<keyword evidence="4" id="KW-0238">DNA-binding</keyword>
<dbReference type="InterPro" id="IPR036864">
    <property type="entry name" value="Zn2-C6_fun-type_DNA-bd_sf"/>
</dbReference>
<evidence type="ECO:0000313" key="10">
    <source>
        <dbReference type="Proteomes" id="UP000639643"/>
    </source>
</evidence>
<reference evidence="9" key="1">
    <citation type="journal article" date="2020" name="Phytopathology">
        <title>Genome Sequence Resources of Colletotrichum truncatum, C. plurivorum, C. musicola, and C. sojae: Four Species Pathogenic to Soybean (Glycine max).</title>
        <authorList>
            <person name="Rogerio F."/>
            <person name="Boufleur T.R."/>
            <person name="Ciampi-Guillardi M."/>
            <person name="Sukno S.A."/>
            <person name="Thon M.R."/>
            <person name="Massola Junior N.S."/>
            <person name="Baroncelli R."/>
        </authorList>
    </citation>
    <scope>NUCLEOTIDE SEQUENCE</scope>
    <source>
        <strain evidence="9">LFN0074</strain>
    </source>
</reference>
<name>A0A8H6NFJ6_9PEZI</name>
<keyword evidence="3" id="KW-0805">Transcription regulation</keyword>
<comment type="subcellular location">
    <subcellularLocation>
        <location evidence="1">Nucleus</location>
    </subcellularLocation>
</comment>
<dbReference type="Pfam" id="PF04082">
    <property type="entry name" value="Fungal_trans"/>
    <property type="match status" value="1"/>
</dbReference>
<dbReference type="Gene3D" id="4.10.240.10">
    <property type="entry name" value="Zn(2)-C6 fungal-type DNA-binding domain"/>
    <property type="match status" value="1"/>
</dbReference>
<dbReference type="Pfam" id="PF00172">
    <property type="entry name" value="Zn_clus"/>
    <property type="match status" value="1"/>
</dbReference>
<keyword evidence="6" id="KW-0539">Nucleus</keyword>